<dbReference type="STRING" id="285458.BGM19_16870"/>
<evidence type="ECO:0000313" key="2">
    <source>
        <dbReference type="Proteomes" id="UP000095759"/>
    </source>
</evidence>
<organism evidence="1 2">
    <name type="scientific">Streptomyces agglomeratus</name>
    <dbReference type="NCBI Taxonomy" id="285458"/>
    <lineage>
        <taxon>Bacteria</taxon>
        <taxon>Bacillati</taxon>
        <taxon>Actinomycetota</taxon>
        <taxon>Actinomycetes</taxon>
        <taxon>Kitasatosporales</taxon>
        <taxon>Streptomycetaceae</taxon>
        <taxon>Streptomyces</taxon>
    </lineage>
</organism>
<dbReference type="AlphaFoldDB" id="A0A1E5PAP3"/>
<dbReference type="Proteomes" id="UP000095759">
    <property type="component" value="Unassembled WGS sequence"/>
</dbReference>
<gene>
    <name evidence="1" type="ORF">AS594_20080</name>
</gene>
<name>A0A1E5PAP3_9ACTN</name>
<protein>
    <submittedName>
        <fullName evidence="1">Uncharacterized protein</fullName>
    </submittedName>
</protein>
<accession>A0A1E5PAP3</accession>
<reference evidence="1 2" key="1">
    <citation type="submission" date="2016-08" db="EMBL/GenBank/DDBJ databases">
        <title>Complete genome sequence of Streptomyces agglomeratus strain 6-3-2, a novel anti-MRSA actinomycete isolated from Wuli of Tebit, China.</title>
        <authorList>
            <person name="Chen X."/>
        </authorList>
    </citation>
    <scope>NUCLEOTIDE SEQUENCE [LARGE SCALE GENOMIC DNA]</scope>
    <source>
        <strain evidence="1 2">6-3-2</strain>
    </source>
</reference>
<comment type="caution">
    <text evidence="1">The sequence shown here is derived from an EMBL/GenBank/DDBJ whole genome shotgun (WGS) entry which is preliminary data.</text>
</comment>
<dbReference type="EMBL" id="MEHJ01000001">
    <property type="protein sequence ID" value="OEJ26444.1"/>
    <property type="molecule type" value="Genomic_DNA"/>
</dbReference>
<keyword evidence="2" id="KW-1185">Reference proteome</keyword>
<evidence type="ECO:0000313" key="1">
    <source>
        <dbReference type="EMBL" id="OEJ26444.1"/>
    </source>
</evidence>
<proteinExistence type="predicted"/>
<sequence length="59" mass="6357">MSNQEAVRAVFRVGAQPRAALLGREDGGVECDRRLTDVVVVEVGEGSEVGLRARPDLHL</sequence>